<keyword evidence="2" id="KW-1185">Reference proteome</keyword>
<accession>A0ABQ2C160</accession>
<evidence type="ECO:0008006" key="3">
    <source>
        <dbReference type="Google" id="ProtNLM"/>
    </source>
</evidence>
<dbReference type="InterPro" id="IPR010321">
    <property type="entry name" value="DUF922"/>
</dbReference>
<organism evidence="1 2">
    <name type="scientific">Winogradskyella haliclonae</name>
    <dbReference type="NCBI Taxonomy" id="2048558"/>
    <lineage>
        <taxon>Bacteria</taxon>
        <taxon>Pseudomonadati</taxon>
        <taxon>Bacteroidota</taxon>
        <taxon>Flavobacteriia</taxon>
        <taxon>Flavobacteriales</taxon>
        <taxon>Flavobacteriaceae</taxon>
        <taxon>Winogradskyella</taxon>
    </lineage>
</organism>
<evidence type="ECO:0000313" key="2">
    <source>
        <dbReference type="Proteomes" id="UP000624701"/>
    </source>
</evidence>
<reference evidence="2" key="1">
    <citation type="journal article" date="2019" name="Int. J. Syst. Evol. Microbiol.">
        <title>The Global Catalogue of Microorganisms (GCM) 10K type strain sequencing project: providing services to taxonomists for standard genome sequencing and annotation.</title>
        <authorList>
            <consortium name="The Broad Institute Genomics Platform"/>
            <consortium name="The Broad Institute Genome Sequencing Center for Infectious Disease"/>
            <person name="Wu L."/>
            <person name="Ma J."/>
        </authorList>
    </citation>
    <scope>NUCLEOTIDE SEQUENCE [LARGE SCALE GENOMIC DNA]</scope>
    <source>
        <strain evidence="2">CCM 8681</strain>
    </source>
</reference>
<gene>
    <name evidence="1" type="ORF">GCM10011444_23980</name>
</gene>
<comment type="caution">
    <text evidence="1">The sequence shown here is derived from an EMBL/GenBank/DDBJ whole genome shotgun (WGS) entry which is preliminary data.</text>
</comment>
<evidence type="ECO:0000313" key="1">
    <source>
        <dbReference type="EMBL" id="GGI58089.1"/>
    </source>
</evidence>
<proteinExistence type="predicted"/>
<dbReference type="EMBL" id="BMDQ01000003">
    <property type="protein sequence ID" value="GGI58089.1"/>
    <property type="molecule type" value="Genomic_DNA"/>
</dbReference>
<dbReference type="RefSeq" id="WP_188374992.1">
    <property type="nucleotide sequence ID" value="NZ_BMDQ01000003.1"/>
</dbReference>
<name>A0ABQ2C160_9FLAO</name>
<protein>
    <recommendedName>
        <fullName evidence="3">DUF922 domain-containing protein</fullName>
    </recommendedName>
</protein>
<dbReference type="Pfam" id="PF06037">
    <property type="entry name" value="DUF922"/>
    <property type="match status" value="1"/>
</dbReference>
<dbReference type="Proteomes" id="UP000624701">
    <property type="component" value="Unassembled WGS sequence"/>
</dbReference>
<sequence>MKTFFALLLFTSIAFSQNEDLETFSWNANKPLVWKDFKGIPNQNTDAAALTASGITFGFSIGKTGDRITDFTTTVECLFYPSESWYKPEDASPHILKHEQLHFDITELHARKFREQISRIKASSSLRNQLNDLYKSISLASSKMQNLYDEETNHSINREKQTAWNILIAQELKKLEAFKTQ</sequence>